<organism evidence="2 3">
    <name type="scientific">Microbacterium hominis</name>
    <dbReference type="NCBI Taxonomy" id="162426"/>
    <lineage>
        <taxon>Bacteria</taxon>
        <taxon>Bacillati</taxon>
        <taxon>Actinomycetota</taxon>
        <taxon>Actinomycetes</taxon>
        <taxon>Micrococcales</taxon>
        <taxon>Microbacteriaceae</taxon>
        <taxon>Microbacterium</taxon>
    </lineage>
</organism>
<dbReference type="InterPro" id="IPR036188">
    <property type="entry name" value="FAD/NAD-bd_sf"/>
</dbReference>
<dbReference type="RefSeq" id="WP_039412202.1">
    <property type="nucleotide sequence ID" value="NZ_JWSZ01000001.1"/>
</dbReference>
<evidence type="ECO:0000313" key="3">
    <source>
        <dbReference type="Proteomes" id="UP000031202"/>
    </source>
</evidence>
<reference evidence="2 3" key="1">
    <citation type="submission" date="2014-12" db="EMBL/GenBank/DDBJ databases">
        <title>Genome sequencing of Microbacterium hominis TPW29.</title>
        <authorList>
            <person name="Tan P.W."/>
            <person name="Chan K.-G."/>
        </authorList>
    </citation>
    <scope>NUCLEOTIDE SEQUENCE [LARGE SCALE GENOMIC DNA]</scope>
    <source>
        <strain evidence="2 3">TPW29</strain>
    </source>
</reference>
<dbReference type="PANTHER" id="PTHR42923">
    <property type="entry name" value="PROTOPORPHYRINOGEN OXIDASE"/>
    <property type="match status" value="1"/>
</dbReference>
<dbReference type="EMBL" id="JWSZ01000001">
    <property type="protein sequence ID" value="KIC60203.1"/>
    <property type="molecule type" value="Genomic_DNA"/>
</dbReference>
<dbReference type="GO" id="GO:0016491">
    <property type="term" value="F:oxidoreductase activity"/>
    <property type="evidence" value="ECO:0007669"/>
    <property type="project" value="InterPro"/>
</dbReference>
<protein>
    <submittedName>
        <fullName evidence="2">FAD-dependent oxidoreductase</fullName>
    </submittedName>
</protein>
<dbReference type="Gene3D" id="3.90.660.20">
    <property type="entry name" value="Protoporphyrinogen oxidase, mitochondrial, domain 2"/>
    <property type="match status" value="1"/>
</dbReference>
<dbReference type="AlphaFoldDB" id="A0A0B4E0Y1"/>
<dbReference type="InterPro" id="IPR050464">
    <property type="entry name" value="Zeta_carotene_desat/Oxidored"/>
</dbReference>
<gene>
    <name evidence="2" type="ORF">RM52_02065</name>
</gene>
<evidence type="ECO:0000313" key="2">
    <source>
        <dbReference type="EMBL" id="KIC60203.1"/>
    </source>
</evidence>
<feature type="domain" description="Amine oxidase" evidence="1">
    <location>
        <begin position="24"/>
        <end position="295"/>
    </location>
</feature>
<evidence type="ECO:0000259" key="1">
    <source>
        <dbReference type="Pfam" id="PF01593"/>
    </source>
</evidence>
<dbReference type="Pfam" id="PF01593">
    <property type="entry name" value="Amino_oxidase"/>
    <property type="match status" value="1"/>
</dbReference>
<dbReference type="SUPFAM" id="SSF51905">
    <property type="entry name" value="FAD/NAD(P)-binding domain"/>
    <property type="match status" value="1"/>
</dbReference>
<dbReference type="InterPro" id="IPR002937">
    <property type="entry name" value="Amino_oxidase"/>
</dbReference>
<dbReference type="PRINTS" id="PR00411">
    <property type="entry name" value="PNDRDTASEI"/>
</dbReference>
<dbReference type="Gene3D" id="3.50.50.60">
    <property type="entry name" value="FAD/NAD(P)-binding domain"/>
    <property type="match status" value="1"/>
</dbReference>
<dbReference type="PANTHER" id="PTHR42923:SF3">
    <property type="entry name" value="PROTOPORPHYRINOGEN OXIDASE"/>
    <property type="match status" value="1"/>
</dbReference>
<name>A0A0B4E0Y1_9MICO</name>
<proteinExistence type="predicted"/>
<sequence>MTTSRTSAPAAATGADVVVVGAGMGGLVVAHELARAGRDVVVVDAAEEVGGLLRRGTLAGVDIDLGAESFATRTDAVATLVADAGLDLELVAPRPQGAWLAVATDDGVRRARLPRRTVLGIPADPEADDVAAIIGPDGAARARDERRVPVAADAEPSLYDLVAERLGVRVADRLVDTLCRSVYSRPAAEARLSQLHPGLWREFVARGSLLEAADVIATGQRAGAAVGGIAGGMWRLPTALAEAAASRGAQIRTGVAVHAVRADADALVVETVSGSLSARHVVIATGPAEAARLLAGAGASTRAPAAVRLVAAAIAHPALAAEPVGSGVIVDAALPTAAKALTHITAKWDWARAATPDGIHLVRLSARDAAAGTLATADEVAREVSIITGVEVAAADVVDLVVQEWTDAVVGAAAPDDLPAGIHLAGAAVAGTGLASVIPHARDLAARLDSALAASPPSSFLHTHPVS</sequence>
<comment type="caution">
    <text evidence="2">The sequence shown here is derived from an EMBL/GenBank/DDBJ whole genome shotgun (WGS) entry which is preliminary data.</text>
</comment>
<dbReference type="Gene3D" id="1.10.3110.10">
    <property type="entry name" value="protoporphyrinogen ix oxidase, domain 3"/>
    <property type="match status" value="1"/>
</dbReference>
<dbReference type="Proteomes" id="UP000031202">
    <property type="component" value="Unassembled WGS sequence"/>
</dbReference>
<accession>A0A0B4E0Y1</accession>